<accession>Q7U5P4</accession>
<sequence>MKGLTAELLFAPLRTPTPSVETRINDHKCGPLRQPWFVQWHDRNVPPCCPLWSSLFLRCSPAPWHQSLRRFFGRVTDEDTSRTLCLGATVCQHGALVVLCCAGLQGTGESIEEKTSKVYAEDGHKKRSGIPIAPSGTEVVAWGKDTKRTPPSPTGGD</sequence>
<dbReference type="Proteomes" id="UP000001422">
    <property type="component" value="Chromosome"/>
</dbReference>
<feature type="region of interest" description="Disordered" evidence="1">
    <location>
        <begin position="121"/>
        <end position="157"/>
    </location>
</feature>
<name>Q7U5P4_PARMW</name>
<proteinExistence type="predicted"/>
<dbReference type="KEGG" id="syw:SYNW1657"/>
<keyword evidence="3" id="KW-1185">Reference proteome</keyword>
<protein>
    <submittedName>
        <fullName evidence="2">Uncharacterized protein</fullName>
    </submittedName>
</protein>
<evidence type="ECO:0000313" key="2">
    <source>
        <dbReference type="EMBL" id="CAE08172.1"/>
    </source>
</evidence>
<reference evidence="2 3" key="1">
    <citation type="journal article" date="2003" name="Nature">
        <title>The genome of a motile marine Synechococcus.</title>
        <authorList>
            <person name="Palenik B."/>
            <person name="Brahamsha B."/>
            <person name="Larimer F."/>
            <person name="Land M."/>
            <person name="Hauser L."/>
            <person name="Chain P."/>
            <person name="Lamerdin J."/>
            <person name="Regala W."/>
            <person name="Allen E.A."/>
            <person name="McCarren J."/>
            <person name="Paulsen I."/>
            <person name="Dufresne A."/>
            <person name="Partensky F."/>
            <person name="Webb E."/>
            <person name="Waterbury J."/>
        </authorList>
    </citation>
    <scope>NUCLEOTIDE SEQUENCE [LARGE SCALE GENOMIC DNA]</scope>
    <source>
        <strain evidence="2 3">WH8102</strain>
    </source>
</reference>
<organism evidence="2 3">
    <name type="scientific">Parasynechococcus marenigrum (strain WH8102)</name>
    <dbReference type="NCBI Taxonomy" id="84588"/>
    <lineage>
        <taxon>Bacteria</taxon>
        <taxon>Bacillati</taxon>
        <taxon>Cyanobacteriota</taxon>
        <taxon>Cyanophyceae</taxon>
        <taxon>Synechococcales</taxon>
        <taxon>Prochlorococcaceae</taxon>
        <taxon>Parasynechococcus</taxon>
        <taxon>Parasynechococcus marenigrum</taxon>
    </lineage>
</organism>
<dbReference type="EMBL" id="BX569693">
    <property type="protein sequence ID" value="CAE08172.1"/>
    <property type="molecule type" value="Genomic_DNA"/>
</dbReference>
<gene>
    <name evidence="2" type="ordered locus">SYNW1657</name>
</gene>
<dbReference type="HOGENOM" id="CLU_1676986_0_0_3"/>
<dbReference type="AlphaFoldDB" id="Q7U5P4"/>
<evidence type="ECO:0000313" key="3">
    <source>
        <dbReference type="Proteomes" id="UP000001422"/>
    </source>
</evidence>
<evidence type="ECO:0000256" key="1">
    <source>
        <dbReference type="SAM" id="MobiDB-lite"/>
    </source>
</evidence>